<comment type="caution">
    <text evidence="1">The sequence shown here is derived from an EMBL/GenBank/DDBJ whole genome shotgun (WGS) entry which is preliminary data.</text>
</comment>
<keyword evidence="2" id="KW-1185">Reference proteome</keyword>
<accession>A0A1Y2BCY3</accession>
<sequence length="67" mass="7437">MDNQLYTRSDLDGPWVYVPNSGTVVDVTITSYGSIIGTAPDGNLYTKQTLNAPWVIVPNSCCVWSWR</sequence>
<name>A0A1Y2BCY3_9FUNG</name>
<organism evidence="1 2">
    <name type="scientific">Rhizoclosmatium globosum</name>
    <dbReference type="NCBI Taxonomy" id="329046"/>
    <lineage>
        <taxon>Eukaryota</taxon>
        <taxon>Fungi</taxon>
        <taxon>Fungi incertae sedis</taxon>
        <taxon>Chytridiomycota</taxon>
        <taxon>Chytridiomycota incertae sedis</taxon>
        <taxon>Chytridiomycetes</taxon>
        <taxon>Chytridiales</taxon>
        <taxon>Chytriomycetaceae</taxon>
        <taxon>Rhizoclosmatium</taxon>
    </lineage>
</organism>
<dbReference type="Proteomes" id="UP000193642">
    <property type="component" value="Unassembled WGS sequence"/>
</dbReference>
<dbReference type="AlphaFoldDB" id="A0A1Y2BCY3"/>
<dbReference type="OrthoDB" id="10058901at2759"/>
<proteinExistence type="predicted"/>
<reference evidence="1 2" key="1">
    <citation type="submission" date="2016-07" db="EMBL/GenBank/DDBJ databases">
        <title>Pervasive Adenine N6-methylation of Active Genes in Fungi.</title>
        <authorList>
            <consortium name="DOE Joint Genome Institute"/>
            <person name="Mondo S.J."/>
            <person name="Dannebaum R.O."/>
            <person name="Kuo R.C."/>
            <person name="Labutti K."/>
            <person name="Haridas S."/>
            <person name="Kuo A."/>
            <person name="Salamov A."/>
            <person name="Ahrendt S.R."/>
            <person name="Lipzen A."/>
            <person name="Sullivan W."/>
            <person name="Andreopoulos W.B."/>
            <person name="Clum A."/>
            <person name="Lindquist E."/>
            <person name="Daum C."/>
            <person name="Ramamoorthy G.K."/>
            <person name="Gryganskyi A."/>
            <person name="Culley D."/>
            <person name="Magnuson J.K."/>
            <person name="James T.Y."/>
            <person name="O'Malley M.A."/>
            <person name="Stajich J.E."/>
            <person name="Spatafora J.W."/>
            <person name="Visel A."/>
            <person name="Grigoriev I.V."/>
        </authorList>
    </citation>
    <scope>NUCLEOTIDE SEQUENCE [LARGE SCALE GENOMIC DNA]</scope>
    <source>
        <strain evidence="1 2">JEL800</strain>
    </source>
</reference>
<evidence type="ECO:0000313" key="2">
    <source>
        <dbReference type="Proteomes" id="UP000193642"/>
    </source>
</evidence>
<gene>
    <name evidence="1" type="ORF">BCR33DRAFT_723356</name>
</gene>
<protein>
    <submittedName>
        <fullName evidence="1">Uncharacterized protein</fullName>
    </submittedName>
</protein>
<evidence type="ECO:0000313" key="1">
    <source>
        <dbReference type="EMBL" id="ORY32689.1"/>
    </source>
</evidence>
<dbReference type="EMBL" id="MCGO01000070">
    <property type="protein sequence ID" value="ORY32689.1"/>
    <property type="molecule type" value="Genomic_DNA"/>
</dbReference>